<dbReference type="Proteomes" id="UP000176864">
    <property type="component" value="Unassembled WGS sequence"/>
</dbReference>
<dbReference type="PANTHER" id="PTHR41386:SF1">
    <property type="entry name" value="MEMBRANE PROTEIN"/>
    <property type="match status" value="1"/>
</dbReference>
<organism evidence="2 3">
    <name type="scientific">Candidatus Doudnabacteria bacterium RIFCSPHIGHO2_01_FULL_46_14</name>
    <dbReference type="NCBI Taxonomy" id="1817824"/>
    <lineage>
        <taxon>Bacteria</taxon>
        <taxon>Candidatus Doudnaibacteriota</taxon>
    </lineage>
</organism>
<reference evidence="2 3" key="1">
    <citation type="journal article" date="2016" name="Nat. Commun.">
        <title>Thousands of microbial genomes shed light on interconnected biogeochemical processes in an aquifer system.</title>
        <authorList>
            <person name="Anantharaman K."/>
            <person name="Brown C.T."/>
            <person name="Hug L.A."/>
            <person name="Sharon I."/>
            <person name="Castelle C.J."/>
            <person name="Probst A.J."/>
            <person name="Thomas B.C."/>
            <person name="Singh A."/>
            <person name="Wilkins M.J."/>
            <person name="Karaoz U."/>
            <person name="Brodie E.L."/>
            <person name="Williams K.H."/>
            <person name="Hubbard S.S."/>
            <person name="Banfield J.F."/>
        </authorList>
    </citation>
    <scope>NUCLEOTIDE SEQUENCE [LARGE SCALE GENOMIC DNA]</scope>
</reference>
<keyword evidence="1" id="KW-1133">Transmembrane helix</keyword>
<keyword evidence="1" id="KW-0472">Membrane</keyword>
<protein>
    <recommendedName>
        <fullName evidence="4">DUF1003 domain-containing protein</fullName>
    </recommendedName>
</protein>
<dbReference type="InterPro" id="IPR010406">
    <property type="entry name" value="DUF1003"/>
</dbReference>
<sequence length="173" mass="19817">MEKSFLHFFLGSDPERHRKILKSLKAKADAKRTVTERIADWMTSHFGTMFFLTLNVIIFFLWLLINTGKISGIPIFDPFPFNLLTTVVSLEAIMLAIFVLISQNRAARVDDVREETHLQIDLITEKEVTKVLKLLTTIAEKNGIDLSQDPELQKMLKPVSADDLEKMLEKEIS</sequence>
<accession>A0A1F5NLC4</accession>
<dbReference type="AlphaFoldDB" id="A0A1F5NLC4"/>
<evidence type="ECO:0000256" key="1">
    <source>
        <dbReference type="SAM" id="Phobius"/>
    </source>
</evidence>
<dbReference type="EMBL" id="MFEK01000014">
    <property type="protein sequence ID" value="OGE78190.1"/>
    <property type="molecule type" value="Genomic_DNA"/>
</dbReference>
<evidence type="ECO:0008006" key="4">
    <source>
        <dbReference type="Google" id="ProtNLM"/>
    </source>
</evidence>
<evidence type="ECO:0000313" key="3">
    <source>
        <dbReference type="Proteomes" id="UP000176864"/>
    </source>
</evidence>
<dbReference type="Pfam" id="PF06210">
    <property type="entry name" value="DUF1003"/>
    <property type="match status" value="1"/>
</dbReference>
<keyword evidence="1" id="KW-0812">Transmembrane</keyword>
<comment type="caution">
    <text evidence="2">The sequence shown here is derived from an EMBL/GenBank/DDBJ whole genome shotgun (WGS) entry which is preliminary data.</text>
</comment>
<evidence type="ECO:0000313" key="2">
    <source>
        <dbReference type="EMBL" id="OGE78190.1"/>
    </source>
</evidence>
<feature type="transmembrane region" description="Helical" evidence="1">
    <location>
        <begin position="46"/>
        <end position="65"/>
    </location>
</feature>
<proteinExistence type="predicted"/>
<gene>
    <name evidence="2" type="ORF">A2751_03465</name>
</gene>
<feature type="transmembrane region" description="Helical" evidence="1">
    <location>
        <begin position="81"/>
        <end position="101"/>
    </location>
</feature>
<dbReference type="PANTHER" id="PTHR41386">
    <property type="entry name" value="INTEGRAL MEMBRANE PROTEIN-RELATED"/>
    <property type="match status" value="1"/>
</dbReference>
<name>A0A1F5NLC4_9BACT</name>